<sequence>MVVVSKAADNPLLIRESQARDSVQWLATMAMRELPPKYEGDKGWGETRKVWAGVHTRLDGFKIKTHRRYREQEHGRWVRYEIMLPPSGSPHAAKTTVHSVTRTQQELWHIESTSEVLMTFNARIQRWNYGVKWYSVTVSGKMRVRLRLGATIGFHADYLEVPPALVIDPRVDTAELKMASFEVERVSHIGGDAAEAWGEVMQELIVERFIEAQNDRIVAKLNHAIDKHRDDLRLSWPKLLGESLP</sequence>
<keyword evidence="2" id="KW-1185">Reference proteome</keyword>
<organism evidence="1 2">
    <name type="scientific">Novipirellula artificiosorum</name>
    <dbReference type="NCBI Taxonomy" id="2528016"/>
    <lineage>
        <taxon>Bacteria</taxon>
        <taxon>Pseudomonadati</taxon>
        <taxon>Planctomycetota</taxon>
        <taxon>Planctomycetia</taxon>
        <taxon>Pirellulales</taxon>
        <taxon>Pirellulaceae</taxon>
        <taxon>Novipirellula</taxon>
    </lineage>
</organism>
<protein>
    <submittedName>
        <fullName evidence="1">Uncharacterized protein</fullName>
    </submittedName>
</protein>
<evidence type="ECO:0000313" key="2">
    <source>
        <dbReference type="Proteomes" id="UP000319143"/>
    </source>
</evidence>
<dbReference type="EMBL" id="SJPV01000002">
    <property type="protein sequence ID" value="TWU40902.1"/>
    <property type="molecule type" value="Genomic_DNA"/>
</dbReference>
<comment type="caution">
    <text evidence="1">The sequence shown here is derived from an EMBL/GenBank/DDBJ whole genome shotgun (WGS) entry which is preliminary data.</text>
</comment>
<dbReference type="RefSeq" id="WP_146525424.1">
    <property type="nucleotide sequence ID" value="NZ_SJPV01000002.1"/>
</dbReference>
<evidence type="ECO:0000313" key="1">
    <source>
        <dbReference type="EMBL" id="TWU40902.1"/>
    </source>
</evidence>
<name>A0A5C6DWD4_9BACT</name>
<gene>
    <name evidence="1" type="ORF">Poly41_17370</name>
</gene>
<dbReference type="AlphaFoldDB" id="A0A5C6DWD4"/>
<dbReference type="OrthoDB" id="286633at2"/>
<proteinExistence type="predicted"/>
<dbReference type="Proteomes" id="UP000319143">
    <property type="component" value="Unassembled WGS sequence"/>
</dbReference>
<reference evidence="1 2" key="1">
    <citation type="submission" date="2019-02" db="EMBL/GenBank/DDBJ databases">
        <title>Deep-cultivation of Planctomycetes and their phenomic and genomic characterization uncovers novel biology.</title>
        <authorList>
            <person name="Wiegand S."/>
            <person name="Jogler M."/>
            <person name="Boedeker C."/>
            <person name="Pinto D."/>
            <person name="Vollmers J."/>
            <person name="Rivas-Marin E."/>
            <person name="Kohn T."/>
            <person name="Peeters S.H."/>
            <person name="Heuer A."/>
            <person name="Rast P."/>
            <person name="Oberbeckmann S."/>
            <person name="Bunk B."/>
            <person name="Jeske O."/>
            <person name="Meyerdierks A."/>
            <person name="Storesund J.E."/>
            <person name="Kallscheuer N."/>
            <person name="Luecker S."/>
            <person name="Lage O.M."/>
            <person name="Pohl T."/>
            <person name="Merkel B.J."/>
            <person name="Hornburger P."/>
            <person name="Mueller R.-W."/>
            <person name="Bruemmer F."/>
            <person name="Labrenz M."/>
            <person name="Spormann A.M."/>
            <person name="Op Den Camp H."/>
            <person name="Overmann J."/>
            <person name="Amann R."/>
            <person name="Jetten M.S.M."/>
            <person name="Mascher T."/>
            <person name="Medema M.H."/>
            <person name="Devos D.P."/>
            <person name="Kaster A.-K."/>
            <person name="Ovreas L."/>
            <person name="Rohde M."/>
            <person name="Galperin M.Y."/>
            <person name="Jogler C."/>
        </authorList>
    </citation>
    <scope>NUCLEOTIDE SEQUENCE [LARGE SCALE GENOMIC DNA]</scope>
    <source>
        <strain evidence="1 2">Poly41</strain>
    </source>
</reference>
<accession>A0A5C6DWD4</accession>